<dbReference type="HOGENOM" id="CLU_2489456_0_0_1"/>
<dbReference type="InterPro" id="IPR036397">
    <property type="entry name" value="RNaseH_sf"/>
</dbReference>
<evidence type="ECO:0008006" key="3">
    <source>
        <dbReference type="Google" id="ProtNLM"/>
    </source>
</evidence>
<dbReference type="SUPFAM" id="SSF53098">
    <property type="entry name" value="Ribonuclease H-like"/>
    <property type="match status" value="1"/>
</dbReference>
<dbReference type="STRING" id="745531.A0A0C3S1B7"/>
<reference evidence="1 2" key="1">
    <citation type="journal article" date="2014" name="PLoS Genet.">
        <title>Analysis of the Phlebiopsis gigantea genome, transcriptome and secretome provides insight into its pioneer colonization strategies of wood.</title>
        <authorList>
            <person name="Hori C."/>
            <person name="Ishida T."/>
            <person name="Igarashi K."/>
            <person name="Samejima M."/>
            <person name="Suzuki H."/>
            <person name="Master E."/>
            <person name="Ferreira P."/>
            <person name="Ruiz-Duenas F.J."/>
            <person name="Held B."/>
            <person name="Canessa P."/>
            <person name="Larrondo L.F."/>
            <person name="Schmoll M."/>
            <person name="Druzhinina I.S."/>
            <person name="Kubicek C.P."/>
            <person name="Gaskell J.A."/>
            <person name="Kersten P."/>
            <person name="St John F."/>
            <person name="Glasner J."/>
            <person name="Sabat G."/>
            <person name="Splinter BonDurant S."/>
            <person name="Syed K."/>
            <person name="Yadav J."/>
            <person name="Mgbeahuruike A.C."/>
            <person name="Kovalchuk A."/>
            <person name="Asiegbu F.O."/>
            <person name="Lackner G."/>
            <person name="Hoffmeister D."/>
            <person name="Rencoret J."/>
            <person name="Gutierrez A."/>
            <person name="Sun H."/>
            <person name="Lindquist E."/>
            <person name="Barry K."/>
            <person name="Riley R."/>
            <person name="Grigoriev I.V."/>
            <person name="Henrissat B."/>
            <person name="Kues U."/>
            <person name="Berka R.M."/>
            <person name="Martinez A.T."/>
            <person name="Covert S.F."/>
            <person name="Blanchette R.A."/>
            <person name="Cullen D."/>
        </authorList>
    </citation>
    <scope>NUCLEOTIDE SEQUENCE [LARGE SCALE GENOMIC DNA]</scope>
    <source>
        <strain evidence="1 2">11061_1 CR5-6</strain>
    </source>
</reference>
<dbReference type="InterPro" id="IPR012337">
    <property type="entry name" value="RNaseH-like_sf"/>
</dbReference>
<proteinExistence type="predicted"/>
<dbReference type="Proteomes" id="UP000053257">
    <property type="component" value="Unassembled WGS sequence"/>
</dbReference>
<organism evidence="1 2">
    <name type="scientific">Phlebiopsis gigantea (strain 11061_1 CR5-6)</name>
    <name type="common">White-rot fungus</name>
    <name type="synonym">Peniophora gigantea</name>
    <dbReference type="NCBI Taxonomy" id="745531"/>
    <lineage>
        <taxon>Eukaryota</taxon>
        <taxon>Fungi</taxon>
        <taxon>Dikarya</taxon>
        <taxon>Basidiomycota</taxon>
        <taxon>Agaricomycotina</taxon>
        <taxon>Agaricomycetes</taxon>
        <taxon>Polyporales</taxon>
        <taxon>Phanerochaetaceae</taxon>
        <taxon>Phlebiopsis</taxon>
    </lineage>
</organism>
<dbReference type="Gene3D" id="3.30.420.10">
    <property type="entry name" value="Ribonuclease H-like superfamily/Ribonuclease H"/>
    <property type="match status" value="1"/>
</dbReference>
<keyword evidence="2" id="KW-1185">Reference proteome</keyword>
<dbReference type="GO" id="GO:0003676">
    <property type="term" value="F:nucleic acid binding"/>
    <property type="evidence" value="ECO:0007669"/>
    <property type="project" value="InterPro"/>
</dbReference>
<evidence type="ECO:0000313" key="1">
    <source>
        <dbReference type="EMBL" id="KIP01240.1"/>
    </source>
</evidence>
<accession>A0A0C3S1B7</accession>
<dbReference type="EMBL" id="KN840850">
    <property type="protein sequence ID" value="KIP01240.1"/>
    <property type="molecule type" value="Genomic_DNA"/>
</dbReference>
<sequence length="87" mass="9791">NFVTGFLLSKGIDSNIYTIIAMYINLYTKQAHFALTTNKVHTNGIASLHICNVFQLHKLPHSIISDQGPQFTFKLIKVLYAKLIIKG</sequence>
<evidence type="ECO:0000313" key="2">
    <source>
        <dbReference type="Proteomes" id="UP000053257"/>
    </source>
</evidence>
<name>A0A0C3S1B7_PHLG1</name>
<dbReference type="OrthoDB" id="2273864at2759"/>
<feature type="non-terminal residue" evidence="1">
    <location>
        <position position="1"/>
    </location>
</feature>
<protein>
    <recommendedName>
        <fullName evidence="3">Integrase catalytic domain-containing protein</fullName>
    </recommendedName>
</protein>
<gene>
    <name evidence="1" type="ORF">PHLGIDRAFT_80828</name>
</gene>
<dbReference type="AlphaFoldDB" id="A0A0C3S1B7"/>